<evidence type="ECO:0000256" key="2">
    <source>
        <dbReference type="SAM" id="SignalP"/>
    </source>
</evidence>
<reference evidence="5 6" key="1">
    <citation type="submission" date="2024-08" db="EMBL/GenBank/DDBJ databases">
        <title>Whole-genome sequencing of halo(alkali)philic microorganisms from hypersaline lakes.</title>
        <authorList>
            <person name="Sorokin D.Y."/>
            <person name="Merkel A.Y."/>
            <person name="Messina E."/>
            <person name="Yakimov M."/>
        </authorList>
    </citation>
    <scope>NUCLEOTIDE SEQUENCE [LARGE SCALE GENOMIC DNA]</scope>
    <source>
        <strain evidence="5 6">AB-hyl4</strain>
    </source>
</reference>
<comment type="caution">
    <text evidence="5">The sequence shown here is derived from an EMBL/GenBank/DDBJ whole genome shotgun (WGS) entry which is preliminary data.</text>
</comment>
<dbReference type="EMBL" id="JBGUBD010000003">
    <property type="protein sequence ID" value="MFA9477809.1"/>
    <property type="molecule type" value="Genomic_DNA"/>
</dbReference>
<name>A0ABV4U4S2_9BACT</name>
<dbReference type="Pfam" id="PF00675">
    <property type="entry name" value="Peptidase_M16"/>
    <property type="match status" value="2"/>
</dbReference>
<keyword evidence="2" id="KW-0732">Signal</keyword>
<evidence type="ECO:0000313" key="6">
    <source>
        <dbReference type="Proteomes" id="UP001575105"/>
    </source>
</evidence>
<keyword evidence="6" id="KW-1185">Reference proteome</keyword>
<evidence type="ECO:0000313" key="5">
    <source>
        <dbReference type="EMBL" id="MFA9477809.1"/>
    </source>
</evidence>
<comment type="similarity">
    <text evidence="1">Belongs to the peptidase M16 family.</text>
</comment>
<gene>
    <name evidence="5" type="ORF">ACERK3_05815</name>
</gene>
<dbReference type="PANTHER" id="PTHR11851:SF49">
    <property type="entry name" value="MITOCHONDRIAL-PROCESSING PEPTIDASE SUBUNIT ALPHA"/>
    <property type="match status" value="1"/>
</dbReference>
<evidence type="ECO:0000259" key="3">
    <source>
        <dbReference type="Pfam" id="PF00675"/>
    </source>
</evidence>
<dbReference type="Gene3D" id="3.30.830.10">
    <property type="entry name" value="Metalloenzyme, LuxS/M16 peptidase-like"/>
    <property type="match status" value="4"/>
</dbReference>
<dbReference type="InterPro" id="IPR011765">
    <property type="entry name" value="Pept_M16_N"/>
</dbReference>
<feature type="domain" description="Peptidase M16 N-terminal" evidence="3">
    <location>
        <begin position="551"/>
        <end position="690"/>
    </location>
</feature>
<dbReference type="InterPro" id="IPR007863">
    <property type="entry name" value="Peptidase_M16_C"/>
</dbReference>
<evidence type="ECO:0000259" key="4">
    <source>
        <dbReference type="Pfam" id="PF05193"/>
    </source>
</evidence>
<feature type="domain" description="Peptidase M16 C-terminal" evidence="4">
    <location>
        <begin position="210"/>
        <end position="352"/>
    </location>
</feature>
<sequence length="966" mass="106915">MLTNARRALRSLFTVGLAVGLAGPALADENDSPEPTVLQQRDDRLIVELPNRMIAIAQEIPTAPVVSAQIWVKTGSIYEQEFVGAGISHYLEHMLSGGTTSTRSEAESNAILGRMGARTNAATGLDNVRYFINTTSEHTAEAVDLLSDWIRNGAVEQSEVDREHDVILQEFSMGEGDPGRILWRLTQQARYTAHPARHPTIGYIDEFKQIDRDELYEFYQRMYPPNNLVMVVAGDIDKDAVIQQIAEFWSDAEPRELPELSFPVEPELEEPRELTGRADISRPRIRLAWPGTRLGGDYDYALDVLGTILGQGETSRLVRKVRDDERMVNSISAYNLSFDWGEGFFGIDAEIADFDLDGRIIDIETGEPMSPDELPANAHEESRAGFVQYVVLGEVQRITEDGVTDAELARAKRRIMAQVASANQTAEGVASRLARDVIGTGDPDYLQRYADAIQELTPEDIQQAAMLYLSPDRLVTVRLLPYDDEHGPTPLARPSDEQDLDAFEQESIDLDNARTVERMREALADREHEATPVEVEPLVQHELDNGIRLLVQRSTVVPAVSMQVFWKGGLLGETPGREGVANAMAQMLMRGTQQRGAQALANAIESLGASMTTQTGNNTTYAQASSLSEDWSTVMNLLAEVLLKPAFDEDEWDRLRPRLLASIAREADSWYGELNKHFRQAYYGNHPWSQSPLGRRDVVEQLTVDDLREFHASQLGGSEMVVSVVGDVDPEEVREKVEELFGSLPAEAPQPFEAAPATTPSEALMQVETRKRVAAVKIGMGPAVDRASEDYAAMLVLSRLMSQFPGGWLNQTLRGDGPGLAYAQWARLVTGIEPGYFEITFNSSPDLVPEALRRSLAVIERAKHGEIGDDELARARAGVLTGEFFGKQSNSDRAMSAALDELYGVHDPEGERFRAAIEAIDAEEIHRVAQKYLINPVTLLLTHERIDEDALNGAPVESVESDVSDE</sequence>
<feature type="chain" id="PRO_5047459042" evidence="2">
    <location>
        <begin position="28"/>
        <end position="966"/>
    </location>
</feature>
<feature type="domain" description="Peptidase M16 N-terminal" evidence="3">
    <location>
        <begin position="57"/>
        <end position="196"/>
    </location>
</feature>
<accession>A0ABV4U4S2</accession>
<dbReference type="SUPFAM" id="SSF63411">
    <property type="entry name" value="LuxS/MPP-like metallohydrolase"/>
    <property type="match status" value="4"/>
</dbReference>
<evidence type="ECO:0000256" key="1">
    <source>
        <dbReference type="ARBA" id="ARBA00007261"/>
    </source>
</evidence>
<dbReference type="Pfam" id="PF05193">
    <property type="entry name" value="Peptidase_M16_C"/>
    <property type="match status" value="2"/>
</dbReference>
<dbReference type="InterPro" id="IPR011249">
    <property type="entry name" value="Metalloenz_LuxS/M16"/>
</dbReference>
<proteinExistence type="inferred from homology"/>
<dbReference type="Proteomes" id="UP001575105">
    <property type="component" value="Unassembled WGS sequence"/>
</dbReference>
<dbReference type="InterPro" id="IPR050361">
    <property type="entry name" value="MPP/UQCRC_Complex"/>
</dbReference>
<protein>
    <submittedName>
        <fullName evidence="5">M16 family metallopeptidase</fullName>
    </submittedName>
</protein>
<organism evidence="5 6">
    <name type="scientific">Natronomicrosphaera hydrolytica</name>
    <dbReference type="NCBI Taxonomy" id="3242702"/>
    <lineage>
        <taxon>Bacteria</taxon>
        <taxon>Pseudomonadati</taxon>
        <taxon>Planctomycetota</taxon>
        <taxon>Phycisphaerae</taxon>
        <taxon>Phycisphaerales</taxon>
        <taxon>Phycisphaeraceae</taxon>
        <taxon>Natronomicrosphaera</taxon>
    </lineage>
</organism>
<dbReference type="RefSeq" id="WP_425344734.1">
    <property type="nucleotide sequence ID" value="NZ_JBGUBD010000003.1"/>
</dbReference>
<feature type="signal peptide" evidence="2">
    <location>
        <begin position="1"/>
        <end position="27"/>
    </location>
</feature>
<feature type="domain" description="Peptidase M16 C-terminal" evidence="4">
    <location>
        <begin position="702"/>
        <end position="877"/>
    </location>
</feature>
<dbReference type="PANTHER" id="PTHR11851">
    <property type="entry name" value="METALLOPROTEASE"/>
    <property type="match status" value="1"/>
</dbReference>